<dbReference type="OrthoDB" id="1931232at2759"/>
<dbReference type="EC" id="6.1.1.22" evidence="2"/>
<evidence type="ECO:0000256" key="1">
    <source>
        <dbReference type="ARBA" id="ARBA00008226"/>
    </source>
</evidence>
<dbReference type="GO" id="GO:0005739">
    <property type="term" value="C:mitochondrion"/>
    <property type="evidence" value="ECO:0000318"/>
    <property type="project" value="GO_Central"/>
</dbReference>
<gene>
    <name evidence="10" type="ORF">AMTR_s00020p00023980</name>
</gene>
<dbReference type="InterPro" id="IPR045864">
    <property type="entry name" value="aa-tRNA-synth_II/BPL/LPL"/>
</dbReference>
<dbReference type="Proteomes" id="UP000017836">
    <property type="component" value="Unassembled WGS sequence"/>
</dbReference>
<dbReference type="OMA" id="YMISISY"/>
<dbReference type="Pfam" id="PF00152">
    <property type="entry name" value="tRNA-synt_2"/>
    <property type="match status" value="2"/>
</dbReference>
<sequence>MASEQGVVNQQGLLTLTPSGRTIETGEVPNVPKVDWSKYSKRVVLRSILGRSDGGLGLVGSRVVIGGWVKSGREAHVGWLKTAPDPSPAPPSPFKDLTCVQNIQQSIPNCLRSILRLDVGGNIPLAFNNVNGVGSKQDSVVPTKSVPRVAQLQVNDGSCASSLQVVVEASITPPGQVIPIGTSILAEGVLRQSSTSSKRSIELKVEKIFHVGTVDSTKYPITKTKLPLDFLRSYSHIRPRTNTIASVTRIRNSLAYATHTFFQNHGFLYVHTPIITTSNARGTCEMFQVTNLFSEADRIEELEVVRQHEEANLKVARAAIKEKSDRIEELKRSNSNKEAWYAAEQDLKKTKQLASQMEERLKSESGTAYKLYKIDFSRDFFSRQAYLTVSGQLHLESYACALGNVYTFGPTFRAEKSESTRHLAEFWMVEPEMAFAELEDAMNCAEDYVKFLCQWLIDNCLEDMKLMSKLIDKNIFDRLRLVASSSFERITYTKAVELLKVAEKPFQSNIEWGVCLTEEHERYLSDDVYKRPIIICNHPKDIKPFYVRLNDDRRTVAAIDVIVPKVGALIRGSQREERFDIMDKRIQELGFPRDPYEWYLDLRKHGTVKHSGFSLGFEQMVLFATGLANVRDSIPFPRFCGKLGN</sequence>
<keyword evidence="5" id="KW-0067">ATP-binding</keyword>
<dbReference type="PROSITE" id="PS50862">
    <property type="entry name" value="AA_TRNA_LIGASE_II"/>
    <property type="match status" value="1"/>
</dbReference>
<evidence type="ECO:0000256" key="2">
    <source>
        <dbReference type="ARBA" id="ARBA00012816"/>
    </source>
</evidence>
<dbReference type="PANTHER" id="PTHR22594:SF36">
    <property type="entry name" value="ASPARAGINE--TRNA LIGASE, CYTOPLASMIC 2"/>
    <property type="match status" value="1"/>
</dbReference>
<keyword evidence="7" id="KW-0030">Aminoacyl-tRNA synthetase</keyword>
<dbReference type="NCBIfam" id="TIGR00457">
    <property type="entry name" value="asnS"/>
    <property type="match status" value="1"/>
</dbReference>
<evidence type="ECO:0000256" key="4">
    <source>
        <dbReference type="ARBA" id="ARBA00022741"/>
    </source>
</evidence>
<dbReference type="PRINTS" id="PR01042">
    <property type="entry name" value="TRNASYNTHASP"/>
</dbReference>
<keyword evidence="4" id="KW-0547">Nucleotide-binding</keyword>
<dbReference type="GO" id="GO:0009507">
    <property type="term" value="C:chloroplast"/>
    <property type="evidence" value="ECO:0007669"/>
    <property type="project" value="EnsemblPlants"/>
</dbReference>
<comment type="similarity">
    <text evidence="1">Belongs to the class-II aminoacyl-tRNA synthetase family.</text>
</comment>
<reference evidence="11" key="1">
    <citation type="journal article" date="2013" name="Science">
        <title>The Amborella genome and the evolution of flowering plants.</title>
        <authorList>
            <consortium name="Amborella Genome Project"/>
        </authorList>
    </citation>
    <scope>NUCLEOTIDE SEQUENCE [LARGE SCALE GENOMIC DNA]</scope>
</reference>
<dbReference type="SUPFAM" id="SSF55681">
    <property type="entry name" value="Class II aaRS and biotin synthetases"/>
    <property type="match status" value="1"/>
</dbReference>
<dbReference type="InterPro" id="IPR006195">
    <property type="entry name" value="aa-tRNA-synth_II"/>
</dbReference>
<keyword evidence="11" id="KW-1185">Reference proteome</keyword>
<keyword evidence="3" id="KW-0436">Ligase</keyword>
<dbReference type="InterPro" id="IPR002312">
    <property type="entry name" value="Asp/Asn-tRNA-synth_IIb"/>
</dbReference>
<evidence type="ECO:0000256" key="6">
    <source>
        <dbReference type="ARBA" id="ARBA00022917"/>
    </source>
</evidence>
<name>W1PP82_AMBTC</name>
<keyword evidence="8" id="KW-0175">Coiled coil</keyword>
<feature type="domain" description="Aminoacyl-transfer RNA synthetases class-II family profile" evidence="9">
    <location>
        <begin position="405"/>
        <end position="635"/>
    </location>
</feature>
<evidence type="ECO:0000259" key="9">
    <source>
        <dbReference type="PROSITE" id="PS50862"/>
    </source>
</evidence>
<accession>W1PP82</accession>
<protein>
    <recommendedName>
        <fullName evidence="2">asparagine--tRNA ligase</fullName>
        <ecNumber evidence="2">6.1.1.22</ecNumber>
    </recommendedName>
</protein>
<dbReference type="EMBL" id="KI392664">
    <property type="protein sequence ID" value="ERN11817.1"/>
    <property type="molecule type" value="Genomic_DNA"/>
</dbReference>
<dbReference type="HOGENOM" id="CLU_004553_2_0_1"/>
<dbReference type="eggNOG" id="KOG0554">
    <property type="taxonomic scope" value="Eukaryota"/>
</dbReference>
<evidence type="ECO:0000313" key="10">
    <source>
        <dbReference type="EMBL" id="ERN11817.1"/>
    </source>
</evidence>
<dbReference type="Gene3D" id="3.30.930.10">
    <property type="entry name" value="Bira Bifunctional Protein, Domain 2"/>
    <property type="match status" value="1"/>
</dbReference>
<dbReference type="GO" id="GO:0006421">
    <property type="term" value="P:asparaginyl-tRNA aminoacylation"/>
    <property type="evidence" value="ECO:0000318"/>
    <property type="project" value="GO_Central"/>
</dbReference>
<dbReference type="GO" id="GO:0004816">
    <property type="term" value="F:asparagine-tRNA ligase activity"/>
    <property type="evidence" value="ECO:0000318"/>
    <property type="project" value="GO_Central"/>
</dbReference>
<dbReference type="AlphaFoldDB" id="W1PP82"/>
<dbReference type="PANTHER" id="PTHR22594">
    <property type="entry name" value="ASPARTYL/LYSYL-TRNA SYNTHETASE"/>
    <property type="match status" value="1"/>
</dbReference>
<dbReference type="GO" id="GO:0005524">
    <property type="term" value="F:ATP binding"/>
    <property type="evidence" value="ECO:0007669"/>
    <property type="project" value="UniProtKB-KW"/>
</dbReference>
<evidence type="ECO:0000256" key="5">
    <source>
        <dbReference type="ARBA" id="ARBA00022840"/>
    </source>
</evidence>
<dbReference type="Gramene" id="ERN11817">
    <property type="protein sequence ID" value="ERN11817"/>
    <property type="gene ID" value="AMTR_s00020p00023980"/>
</dbReference>
<feature type="coiled-coil region" evidence="8">
    <location>
        <begin position="299"/>
        <end position="333"/>
    </location>
</feature>
<keyword evidence="6" id="KW-0648">Protein biosynthesis</keyword>
<dbReference type="KEGG" id="atr:18440024"/>
<dbReference type="NCBIfam" id="NF003037">
    <property type="entry name" value="PRK03932.1"/>
    <property type="match status" value="1"/>
</dbReference>
<evidence type="ECO:0000256" key="8">
    <source>
        <dbReference type="SAM" id="Coils"/>
    </source>
</evidence>
<evidence type="ECO:0000313" key="11">
    <source>
        <dbReference type="Proteomes" id="UP000017836"/>
    </source>
</evidence>
<evidence type="ECO:0000256" key="3">
    <source>
        <dbReference type="ARBA" id="ARBA00022598"/>
    </source>
</evidence>
<dbReference type="STRING" id="13333.W1PP82"/>
<dbReference type="InterPro" id="IPR004364">
    <property type="entry name" value="Aa-tRNA-synt_II"/>
</dbReference>
<proteinExistence type="inferred from homology"/>
<organism evidence="10 11">
    <name type="scientific">Amborella trichopoda</name>
    <dbReference type="NCBI Taxonomy" id="13333"/>
    <lineage>
        <taxon>Eukaryota</taxon>
        <taxon>Viridiplantae</taxon>
        <taxon>Streptophyta</taxon>
        <taxon>Embryophyta</taxon>
        <taxon>Tracheophyta</taxon>
        <taxon>Spermatophyta</taxon>
        <taxon>Magnoliopsida</taxon>
        <taxon>Amborellales</taxon>
        <taxon>Amborellaceae</taxon>
        <taxon>Amborella</taxon>
    </lineage>
</organism>
<evidence type="ECO:0000256" key="7">
    <source>
        <dbReference type="ARBA" id="ARBA00023146"/>
    </source>
</evidence>
<dbReference type="InterPro" id="IPR004522">
    <property type="entry name" value="Asn-tRNA-ligase"/>
</dbReference>